<gene>
    <name evidence="4" type="ORF">EGW08_015121</name>
</gene>
<feature type="compositionally biased region" description="Basic residues" evidence="1">
    <location>
        <begin position="432"/>
        <end position="449"/>
    </location>
</feature>
<keyword evidence="2" id="KW-0472">Membrane</keyword>
<dbReference type="OrthoDB" id="6125078at2759"/>
<feature type="region of interest" description="Disordered" evidence="1">
    <location>
        <begin position="543"/>
        <end position="771"/>
    </location>
</feature>
<feature type="compositionally biased region" description="Basic and acidic residues" evidence="1">
    <location>
        <begin position="760"/>
        <end position="771"/>
    </location>
</feature>
<feature type="region of interest" description="Disordered" evidence="1">
    <location>
        <begin position="273"/>
        <end position="312"/>
    </location>
</feature>
<organism evidence="4 5">
    <name type="scientific">Elysia chlorotica</name>
    <name type="common">Eastern emerald elysia</name>
    <name type="synonym">Sea slug</name>
    <dbReference type="NCBI Taxonomy" id="188477"/>
    <lineage>
        <taxon>Eukaryota</taxon>
        <taxon>Metazoa</taxon>
        <taxon>Spiralia</taxon>
        <taxon>Lophotrochozoa</taxon>
        <taxon>Mollusca</taxon>
        <taxon>Gastropoda</taxon>
        <taxon>Heterobranchia</taxon>
        <taxon>Euthyneura</taxon>
        <taxon>Panpulmonata</taxon>
        <taxon>Sacoglossa</taxon>
        <taxon>Placobranchoidea</taxon>
        <taxon>Plakobranchidae</taxon>
        <taxon>Elysia</taxon>
    </lineage>
</organism>
<evidence type="ECO:0000256" key="1">
    <source>
        <dbReference type="SAM" id="MobiDB-lite"/>
    </source>
</evidence>
<evidence type="ECO:0000256" key="2">
    <source>
        <dbReference type="SAM" id="Phobius"/>
    </source>
</evidence>
<feature type="compositionally biased region" description="Basic and acidic residues" evidence="1">
    <location>
        <begin position="356"/>
        <end position="380"/>
    </location>
</feature>
<keyword evidence="2" id="KW-1133">Transmembrane helix</keyword>
<evidence type="ECO:0000313" key="4">
    <source>
        <dbReference type="EMBL" id="RUS77105.1"/>
    </source>
</evidence>
<feature type="transmembrane region" description="Helical" evidence="2">
    <location>
        <begin position="175"/>
        <end position="201"/>
    </location>
</feature>
<keyword evidence="3" id="KW-0732">Signal</keyword>
<evidence type="ECO:0000256" key="3">
    <source>
        <dbReference type="SAM" id="SignalP"/>
    </source>
</evidence>
<feature type="chain" id="PRO_5019294533" description="CUB domain-containing protein" evidence="3">
    <location>
        <begin position="29"/>
        <end position="771"/>
    </location>
</feature>
<keyword evidence="5" id="KW-1185">Reference proteome</keyword>
<evidence type="ECO:0008006" key="6">
    <source>
        <dbReference type="Google" id="ProtNLM"/>
    </source>
</evidence>
<dbReference type="AlphaFoldDB" id="A0A433T6B3"/>
<feature type="region of interest" description="Disordered" evidence="1">
    <location>
        <begin position="336"/>
        <end position="392"/>
    </location>
</feature>
<feature type="compositionally biased region" description="Polar residues" evidence="1">
    <location>
        <begin position="616"/>
        <end position="629"/>
    </location>
</feature>
<comment type="caution">
    <text evidence="4">The sequence shown here is derived from an EMBL/GenBank/DDBJ whole genome shotgun (WGS) entry which is preliminary data.</text>
</comment>
<evidence type="ECO:0000313" key="5">
    <source>
        <dbReference type="Proteomes" id="UP000271974"/>
    </source>
</evidence>
<dbReference type="EMBL" id="RQTK01000609">
    <property type="protein sequence ID" value="RUS77105.1"/>
    <property type="molecule type" value="Genomic_DNA"/>
</dbReference>
<protein>
    <recommendedName>
        <fullName evidence="6">CUB domain-containing protein</fullName>
    </recommendedName>
</protein>
<feature type="compositionally biased region" description="Low complexity" evidence="1">
    <location>
        <begin position="647"/>
        <end position="658"/>
    </location>
</feature>
<feature type="compositionally biased region" description="Basic and acidic residues" evidence="1">
    <location>
        <begin position="571"/>
        <end position="587"/>
    </location>
</feature>
<name>A0A433T6B3_ELYCH</name>
<reference evidence="4 5" key="1">
    <citation type="submission" date="2019-01" db="EMBL/GenBank/DDBJ databases">
        <title>A draft genome assembly of the solar-powered sea slug Elysia chlorotica.</title>
        <authorList>
            <person name="Cai H."/>
            <person name="Li Q."/>
            <person name="Fang X."/>
            <person name="Li J."/>
            <person name="Curtis N.E."/>
            <person name="Altenburger A."/>
            <person name="Shibata T."/>
            <person name="Feng M."/>
            <person name="Maeda T."/>
            <person name="Schwartz J.A."/>
            <person name="Shigenobu S."/>
            <person name="Lundholm N."/>
            <person name="Nishiyama T."/>
            <person name="Yang H."/>
            <person name="Hasebe M."/>
            <person name="Li S."/>
            <person name="Pierce S.K."/>
            <person name="Wang J."/>
        </authorList>
    </citation>
    <scope>NUCLEOTIDE SEQUENCE [LARGE SCALE GENOMIC DNA]</scope>
    <source>
        <strain evidence="4">EC2010</strain>
        <tissue evidence="4">Whole organism of an adult</tissue>
    </source>
</reference>
<proteinExistence type="predicted"/>
<keyword evidence="2" id="KW-0812">Transmembrane</keyword>
<sequence>MFSSSQTNCRMCLMILMCLVSLISFADAQIPKGYDMDEFATCGRTVNVDDSGVRINGRGHVSPSQPPTLCIVYLQSVYANDDVSNKLQVEVESLHIKDCNVEVNVYNGRNSVGRTLKTMSCQYSSAGIFYSTGREITVKLTRPDQVVHNENQFTLLIKPWKDRDVPGTQNGVSSLSVAAIIGIIISCLVLVGLIILFFWFLCTGRLGNFNIPGRSIKSSSGYVNGGISNEKTNAEMMKVKDPIEFDSKPYTIQNAPAAPRLYQRNVPRQISNVRHFDNQDGEYVNDRPDDNGYRNRNDSRWSRGPRHDYEPYNVQETVQSQASSRKETLIDDVFDSDSATKDSDNLNNSGFFDDETLQKRTAGEKKNSPKLNRKDKVERPEELDDISPQLERYKSMDLQSQPDQDTIASPHHINAGIRASIEDEDLPPQGSLKRKDKGVKKSPKSKRKGGKEPDAMAMPPEAFEPIFTAPITGIDYKSNQPNQAYGYPGYPPYGLIPAGMFAPGVPGTQTYAYAYQTVPPGGMPAQQGAWVVQNTPTAEGNRRTAFVMEETPNQRGARNLTPESKRKNKHHLDPFKDKDRPRQRSNQEPDLSVVARGAAPPDPGQGHRSVAMKSGTDPQSGIHTTQVVWTDTAPDPSDPKPGDNPQVTRKTVTRVTTKSGYGDLPAATDPLMLLGGEDEPSFLNPSKGRIGNHNKQPAFLEAPPVPSAYAPSRENIDFYTGPPHGTAHYPYSDHHSVAPPERTSTPQIPVHQHPSYNAAIRDRIPFDDSTV</sequence>
<feature type="signal peptide" evidence="3">
    <location>
        <begin position="1"/>
        <end position="28"/>
    </location>
</feature>
<feature type="compositionally biased region" description="Basic and acidic residues" evidence="1">
    <location>
        <begin position="274"/>
        <end position="310"/>
    </location>
</feature>
<feature type="region of interest" description="Disordered" evidence="1">
    <location>
        <begin position="419"/>
        <end position="458"/>
    </location>
</feature>
<accession>A0A433T6B3</accession>
<dbReference type="Proteomes" id="UP000271974">
    <property type="component" value="Unassembled WGS sequence"/>
</dbReference>